<dbReference type="Pfam" id="PF13456">
    <property type="entry name" value="RVT_3"/>
    <property type="match status" value="1"/>
</dbReference>
<dbReference type="Proteomes" id="UP001459277">
    <property type="component" value="Unassembled WGS sequence"/>
</dbReference>
<dbReference type="InterPro" id="IPR002156">
    <property type="entry name" value="RNaseH_domain"/>
</dbReference>
<comment type="caution">
    <text evidence="2">The sequence shown here is derived from an EMBL/GenBank/DDBJ whole genome shotgun (WGS) entry which is preliminary data.</text>
</comment>
<accession>A0AAW2C3Q5</accession>
<protein>
    <recommendedName>
        <fullName evidence="1">RNase H type-1 domain-containing protein</fullName>
    </recommendedName>
</protein>
<name>A0AAW2C3Q5_9ROSI</name>
<dbReference type="GO" id="GO:0004523">
    <property type="term" value="F:RNA-DNA hybrid ribonuclease activity"/>
    <property type="evidence" value="ECO:0007669"/>
    <property type="project" value="InterPro"/>
</dbReference>
<feature type="domain" description="RNase H type-1" evidence="1">
    <location>
        <begin position="55"/>
        <end position="122"/>
    </location>
</feature>
<proteinExistence type="predicted"/>
<dbReference type="AlphaFoldDB" id="A0AAW2C3Q5"/>
<organism evidence="2 3">
    <name type="scientific">Lithocarpus litseifolius</name>
    <dbReference type="NCBI Taxonomy" id="425828"/>
    <lineage>
        <taxon>Eukaryota</taxon>
        <taxon>Viridiplantae</taxon>
        <taxon>Streptophyta</taxon>
        <taxon>Embryophyta</taxon>
        <taxon>Tracheophyta</taxon>
        <taxon>Spermatophyta</taxon>
        <taxon>Magnoliopsida</taxon>
        <taxon>eudicotyledons</taxon>
        <taxon>Gunneridae</taxon>
        <taxon>Pentapetalae</taxon>
        <taxon>rosids</taxon>
        <taxon>fabids</taxon>
        <taxon>Fagales</taxon>
        <taxon>Fagaceae</taxon>
        <taxon>Lithocarpus</taxon>
    </lineage>
</organism>
<evidence type="ECO:0000259" key="1">
    <source>
        <dbReference type="Pfam" id="PF13456"/>
    </source>
</evidence>
<evidence type="ECO:0000313" key="3">
    <source>
        <dbReference type="Proteomes" id="UP001459277"/>
    </source>
</evidence>
<dbReference type="GO" id="GO:0003676">
    <property type="term" value="F:nucleic acid binding"/>
    <property type="evidence" value="ECO:0007669"/>
    <property type="project" value="InterPro"/>
</dbReference>
<gene>
    <name evidence="2" type="ORF">SO802_027323</name>
</gene>
<reference evidence="2 3" key="1">
    <citation type="submission" date="2024-01" db="EMBL/GenBank/DDBJ databases">
        <title>A telomere-to-telomere, gap-free genome of sweet tea (Lithocarpus litseifolius).</title>
        <authorList>
            <person name="Zhou J."/>
        </authorList>
    </citation>
    <scope>NUCLEOTIDE SEQUENCE [LARGE SCALE GENOMIC DNA]</scope>
    <source>
        <strain evidence="2">Zhou-2022a</strain>
        <tissue evidence="2">Leaf</tissue>
    </source>
</reference>
<keyword evidence="3" id="KW-1185">Reference proteome</keyword>
<sequence length="134" mass="14728">MEGLSNHGLNIRGNLVSQKLGTAFEIPGGTACFCSADSEKMSRIYGYVPNIPYPTAEAEAILWAVQITVKEGWSYVSIERDSKTCMDYLSHLKTDLEWSIRTIISNVAELAKFLASCAFGWDYLPPAISAVSID</sequence>
<evidence type="ECO:0000313" key="2">
    <source>
        <dbReference type="EMBL" id="KAK9992338.1"/>
    </source>
</evidence>
<dbReference type="EMBL" id="JAZDWU010000009">
    <property type="protein sequence ID" value="KAK9992338.1"/>
    <property type="molecule type" value="Genomic_DNA"/>
</dbReference>